<dbReference type="EMBL" id="BLXT01007577">
    <property type="protein sequence ID" value="GFO40108.1"/>
    <property type="molecule type" value="Genomic_DNA"/>
</dbReference>
<reference evidence="2 3" key="1">
    <citation type="journal article" date="2021" name="Elife">
        <title>Chloroplast acquisition without the gene transfer in kleptoplastic sea slugs, Plakobranchus ocellatus.</title>
        <authorList>
            <person name="Maeda T."/>
            <person name="Takahashi S."/>
            <person name="Yoshida T."/>
            <person name="Shimamura S."/>
            <person name="Takaki Y."/>
            <person name="Nagai Y."/>
            <person name="Toyoda A."/>
            <person name="Suzuki Y."/>
            <person name="Arimoto A."/>
            <person name="Ishii H."/>
            <person name="Satoh N."/>
            <person name="Nishiyama T."/>
            <person name="Hasebe M."/>
            <person name="Maruyama T."/>
            <person name="Minagawa J."/>
            <person name="Obokata J."/>
            <person name="Shigenobu S."/>
        </authorList>
    </citation>
    <scope>NUCLEOTIDE SEQUENCE [LARGE SCALE GENOMIC DNA]</scope>
</reference>
<dbReference type="AlphaFoldDB" id="A0AAV4D7B5"/>
<name>A0AAV4D7B5_9GAST</name>
<organism evidence="2 3">
    <name type="scientific">Plakobranchus ocellatus</name>
    <dbReference type="NCBI Taxonomy" id="259542"/>
    <lineage>
        <taxon>Eukaryota</taxon>
        <taxon>Metazoa</taxon>
        <taxon>Spiralia</taxon>
        <taxon>Lophotrochozoa</taxon>
        <taxon>Mollusca</taxon>
        <taxon>Gastropoda</taxon>
        <taxon>Heterobranchia</taxon>
        <taxon>Euthyneura</taxon>
        <taxon>Panpulmonata</taxon>
        <taxon>Sacoglossa</taxon>
        <taxon>Placobranchoidea</taxon>
        <taxon>Plakobranchidae</taxon>
        <taxon>Plakobranchus</taxon>
    </lineage>
</organism>
<proteinExistence type="predicted"/>
<feature type="region of interest" description="Disordered" evidence="1">
    <location>
        <begin position="1"/>
        <end position="30"/>
    </location>
</feature>
<feature type="compositionally biased region" description="Low complexity" evidence="1">
    <location>
        <begin position="12"/>
        <end position="30"/>
    </location>
</feature>
<dbReference type="Proteomes" id="UP000735302">
    <property type="component" value="Unassembled WGS sequence"/>
</dbReference>
<evidence type="ECO:0000313" key="3">
    <source>
        <dbReference type="Proteomes" id="UP000735302"/>
    </source>
</evidence>
<protein>
    <submittedName>
        <fullName evidence="2">Uncharacterized protein</fullName>
    </submittedName>
</protein>
<gene>
    <name evidence="2" type="ORF">PoB_006661300</name>
</gene>
<keyword evidence="3" id="KW-1185">Reference proteome</keyword>
<comment type="caution">
    <text evidence="2">The sequence shown here is derived from an EMBL/GenBank/DDBJ whole genome shotgun (WGS) entry which is preliminary data.</text>
</comment>
<evidence type="ECO:0000256" key="1">
    <source>
        <dbReference type="SAM" id="MobiDB-lite"/>
    </source>
</evidence>
<evidence type="ECO:0000313" key="2">
    <source>
        <dbReference type="EMBL" id="GFO40108.1"/>
    </source>
</evidence>
<accession>A0AAV4D7B5</accession>
<feature type="compositionally biased region" description="Basic and acidic residues" evidence="1">
    <location>
        <begin position="1"/>
        <end position="11"/>
    </location>
</feature>
<sequence>MEKPVSRDDNSSRNTSDRSAATGSAVPGSVVTGTAVSGTAVTGSAVIGSIGAQQQLKKSTLIKYKMQPCARYIWTIAEQ</sequence>